<evidence type="ECO:0000256" key="1">
    <source>
        <dbReference type="ARBA" id="ARBA00008950"/>
    </source>
</evidence>
<dbReference type="RefSeq" id="WP_113614363.1">
    <property type="nucleotide sequence ID" value="NZ_QFFJ01000001.1"/>
</dbReference>
<dbReference type="OrthoDB" id="9813918at2"/>
<organism evidence="3 4">
    <name type="scientific">Chitinophaga flava</name>
    <dbReference type="NCBI Taxonomy" id="2259036"/>
    <lineage>
        <taxon>Bacteria</taxon>
        <taxon>Pseudomonadati</taxon>
        <taxon>Bacteroidota</taxon>
        <taxon>Chitinophagia</taxon>
        <taxon>Chitinophagales</taxon>
        <taxon>Chitinophagaceae</taxon>
        <taxon>Chitinophaga</taxon>
    </lineage>
</organism>
<dbReference type="PIRSF" id="PIRSF000883">
    <property type="entry name" value="Pesterase_MJ0912"/>
    <property type="match status" value="1"/>
</dbReference>
<dbReference type="EMBL" id="QFFJ01000001">
    <property type="protein sequence ID" value="RBL91763.1"/>
    <property type="molecule type" value="Genomic_DNA"/>
</dbReference>
<keyword evidence="4" id="KW-1185">Reference proteome</keyword>
<feature type="domain" description="Calcineurin-like phosphoesterase" evidence="2">
    <location>
        <begin position="1"/>
        <end position="200"/>
    </location>
</feature>
<name>A0A365XZK6_9BACT</name>
<accession>A0A365XZK6</accession>
<dbReference type="CDD" id="cd00838">
    <property type="entry name" value="MPP_superfamily"/>
    <property type="match status" value="1"/>
</dbReference>
<evidence type="ECO:0000313" key="4">
    <source>
        <dbReference type="Proteomes" id="UP000253410"/>
    </source>
</evidence>
<proteinExistence type="inferred from homology"/>
<gene>
    <name evidence="3" type="ORF">DF182_03925</name>
</gene>
<dbReference type="Pfam" id="PF12850">
    <property type="entry name" value="Metallophos_2"/>
    <property type="match status" value="1"/>
</dbReference>
<dbReference type="InterPro" id="IPR024654">
    <property type="entry name" value="Calcineurin-like_PHP_lpxH"/>
</dbReference>
<dbReference type="InterPro" id="IPR050126">
    <property type="entry name" value="Ap4A_hydrolase"/>
</dbReference>
<dbReference type="AlphaFoldDB" id="A0A365XZK6"/>
<dbReference type="Proteomes" id="UP000253410">
    <property type="component" value="Unassembled WGS sequence"/>
</dbReference>
<dbReference type="GO" id="GO:0005737">
    <property type="term" value="C:cytoplasm"/>
    <property type="evidence" value="ECO:0007669"/>
    <property type="project" value="TreeGrafter"/>
</dbReference>
<reference evidence="3 4" key="1">
    <citation type="submission" date="2018-05" db="EMBL/GenBank/DDBJ databases">
        <title>Chitinophaga sp. K3CV102501T nov., isolated from isolated from a monsoon evergreen broad-leaved forest soil.</title>
        <authorList>
            <person name="Lv Y."/>
        </authorList>
    </citation>
    <scope>NUCLEOTIDE SEQUENCE [LARGE SCALE GENOMIC DNA]</scope>
    <source>
        <strain evidence="3 4">GDMCC 1.1325</strain>
    </source>
</reference>
<comment type="similarity">
    <text evidence="1">Belongs to the metallophosphoesterase superfamily. YfcE family.</text>
</comment>
<protein>
    <submittedName>
        <fullName evidence="3">Metallophosphatase family protein</fullName>
    </submittedName>
</protein>
<evidence type="ECO:0000259" key="2">
    <source>
        <dbReference type="Pfam" id="PF12850"/>
    </source>
</evidence>
<dbReference type="PANTHER" id="PTHR42850:SF2">
    <property type="entry name" value="BLL5683 PROTEIN"/>
    <property type="match status" value="1"/>
</dbReference>
<dbReference type="SUPFAM" id="SSF56300">
    <property type="entry name" value="Metallo-dependent phosphatases"/>
    <property type="match status" value="1"/>
</dbReference>
<dbReference type="PANTHER" id="PTHR42850">
    <property type="entry name" value="METALLOPHOSPHOESTERASE"/>
    <property type="match status" value="1"/>
</dbReference>
<dbReference type="InterPro" id="IPR011152">
    <property type="entry name" value="Pesterase_MJ0912"/>
</dbReference>
<dbReference type="GO" id="GO:0016791">
    <property type="term" value="F:phosphatase activity"/>
    <property type="evidence" value="ECO:0007669"/>
    <property type="project" value="TreeGrafter"/>
</dbReference>
<dbReference type="Gene3D" id="3.60.21.10">
    <property type="match status" value="1"/>
</dbReference>
<sequence length="250" mass="27657">MKMAIISDIHANLPALEAVLADISRFGADQVYCLGDLTDAAPWPNEVIQKIRSLRIPTIMGNHDERIAFDLPVFPLAKHSPAEQAARADTIQLTKNTITAENRHFLQSLPSLLQLRFAHLNILLAHGSPHSNETYLYETHPEAALVEMMDAFSANVLIIGHTHLPYIRSINNGQQLVINTGSVGRTREAHGKAAYLQLTIHNNHASTLAELLTANIRKVEYDIMQTVQAIRKSAVPDFYADFLSTALPVS</sequence>
<evidence type="ECO:0000313" key="3">
    <source>
        <dbReference type="EMBL" id="RBL91763.1"/>
    </source>
</evidence>
<comment type="caution">
    <text evidence="3">The sequence shown here is derived from an EMBL/GenBank/DDBJ whole genome shotgun (WGS) entry which is preliminary data.</text>
</comment>
<dbReference type="InterPro" id="IPR029052">
    <property type="entry name" value="Metallo-depent_PP-like"/>
</dbReference>